<evidence type="ECO:0000313" key="3">
    <source>
        <dbReference type="Proteomes" id="UP000663311"/>
    </source>
</evidence>
<dbReference type="Proteomes" id="UP000663311">
    <property type="component" value="Segment"/>
</dbReference>
<feature type="compositionally biased region" description="Acidic residues" evidence="1">
    <location>
        <begin position="25"/>
        <end position="42"/>
    </location>
</feature>
<keyword evidence="3" id="KW-1185">Reference proteome</keyword>
<evidence type="ECO:0000256" key="1">
    <source>
        <dbReference type="SAM" id="MobiDB-lite"/>
    </source>
</evidence>
<reference evidence="2" key="1">
    <citation type="submission" date="2020-07" db="EMBL/GenBank/DDBJ databases">
        <title>Complete genome sequence of Streptomyces phage Shady.</title>
        <authorList>
            <person name="Ortega C.A."/>
            <person name="Hernandez I."/>
            <person name="Guadalupe Vizoso-Pinto M."/>
            <person name="Clark J.D."/>
            <person name="Liu M."/>
            <person name="Burrowes B.H."/>
        </authorList>
    </citation>
    <scope>NUCLEOTIDE SEQUENCE</scope>
</reference>
<accession>A0A873WE90</accession>
<dbReference type="EMBL" id="MT701596">
    <property type="protein sequence ID" value="QPB09799.1"/>
    <property type="molecule type" value="Genomic_DNA"/>
</dbReference>
<evidence type="ECO:0000313" key="2">
    <source>
        <dbReference type="EMBL" id="QPB09799.1"/>
    </source>
</evidence>
<proteinExistence type="predicted"/>
<organism evidence="2 3">
    <name type="scientific">Streptomyces phage Shady</name>
    <dbReference type="NCBI Taxonomy" id="2767585"/>
    <lineage>
        <taxon>Viruses</taxon>
        <taxon>Duplodnaviria</taxon>
        <taxon>Heunggongvirae</taxon>
        <taxon>Uroviricota</taxon>
        <taxon>Caudoviricetes</taxon>
        <taxon>Colingsworthviridae</taxon>
        <taxon>Shadyvirus</taxon>
        <taxon>Shadyvirus shady</taxon>
    </lineage>
</organism>
<name>A0A873WE90_9CAUD</name>
<sequence length="42" mass="4843">MNGKKHIPGLDGYDSGESPTLSVWDEWDREELNYADDEDDDQ</sequence>
<feature type="region of interest" description="Disordered" evidence="1">
    <location>
        <begin position="1"/>
        <end position="42"/>
    </location>
</feature>
<gene>
    <name evidence="2" type="ORF">CPT_Shady_038</name>
</gene>
<protein>
    <submittedName>
        <fullName evidence="2">Uncharacterized protein</fullName>
    </submittedName>
</protein>